<dbReference type="Gene3D" id="1.20.1250.20">
    <property type="entry name" value="MFS general substrate transporter like domains"/>
    <property type="match status" value="1"/>
</dbReference>
<dbReference type="InterPro" id="IPR000109">
    <property type="entry name" value="POT_fam"/>
</dbReference>
<dbReference type="GO" id="GO:0022857">
    <property type="term" value="F:transmembrane transporter activity"/>
    <property type="evidence" value="ECO:0007669"/>
    <property type="project" value="InterPro"/>
</dbReference>
<feature type="region of interest" description="Disordered" evidence="6">
    <location>
        <begin position="1"/>
        <end position="35"/>
    </location>
</feature>
<evidence type="ECO:0000256" key="7">
    <source>
        <dbReference type="SAM" id="Phobius"/>
    </source>
</evidence>
<keyword evidence="9" id="KW-1185">Reference proteome</keyword>
<name>A0A9Q0C778_9POAL</name>
<evidence type="ECO:0000256" key="2">
    <source>
        <dbReference type="ARBA" id="ARBA00005982"/>
    </source>
</evidence>
<protein>
    <submittedName>
        <fullName evidence="8">Uncharacterized protein</fullName>
    </submittedName>
</protein>
<keyword evidence="3 7" id="KW-0812">Transmembrane</keyword>
<reference evidence="8" key="1">
    <citation type="journal article" date="2022" name="Cell">
        <title>Repeat-based holocentromeres influence genome architecture and karyotype evolution.</title>
        <authorList>
            <person name="Hofstatter P.G."/>
            <person name="Thangavel G."/>
            <person name="Lux T."/>
            <person name="Neumann P."/>
            <person name="Vondrak T."/>
            <person name="Novak P."/>
            <person name="Zhang M."/>
            <person name="Costa L."/>
            <person name="Castellani M."/>
            <person name="Scott A."/>
            <person name="Toegelov H."/>
            <person name="Fuchs J."/>
            <person name="Mata-Sucre Y."/>
            <person name="Dias Y."/>
            <person name="Vanzela A.L.L."/>
            <person name="Huettel B."/>
            <person name="Almeida C.C.S."/>
            <person name="Simkova H."/>
            <person name="Souza G."/>
            <person name="Pedrosa-Harand A."/>
            <person name="Macas J."/>
            <person name="Mayer K.F.X."/>
            <person name="Houben A."/>
            <person name="Marques A."/>
        </authorList>
    </citation>
    <scope>NUCLEOTIDE SEQUENCE</scope>
    <source>
        <strain evidence="8">RhyBre1mFocal</strain>
    </source>
</reference>
<feature type="transmembrane region" description="Helical" evidence="7">
    <location>
        <begin position="515"/>
        <end position="540"/>
    </location>
</feature>
<feature type="transmembrane region" description="Helical" evidence="7">
    <location>
        <begin position="442"/>
        <end position="463"/>
    </location>
</feature>
<feature type="transmembrane region" description="Helical" evidence="7">
    <location>
        <begin position="75"/>
        <end position="92"/>
    </location>
</feature>
<evidence type="ECO:0000256" key="4">
    <source>
        <dbReference type="ARBA" id="ARBA00022989"/>
    </source>
</evidence>
<evidence type="ECO:0000313" key="8">
    <source>
        <dbReference type="EMBL" id="KAJ1688555.1"/>
    </source>
</evidence>
<evidence type="ECO:0000256" key="1">
    <source>
        <dbReference type="ARBA" id="ARBA00004141"/>
    </source>
</evidence>
<feature type="transmembrane region" description="Helical" evidence="7">
    <location>
        <begin position="560"/>
        <end position="579"/>
    </location>
</feature>
<dbReference type="Proteomes" id="UP001151287">
    <property type="component" value="Unassembled WGS sequence"/>
</dbReference>
<accession>A0A9Q0C778</accession>
<evidence type="ECO:0000256" key="3">
    <source>
        <dbReference type="ARBA" id="ARBA00022692"/>
    </source>
</evidence>
<feature type="transmembrane region" description="Helical" evidence="7">
    <location>
        <begin position="214"/>
        <end position="235"/>
    </location>
</feature>
<keyword evidence="5 7" id="KW-0472">Membrane</keyword>
<keyword evidence="4 7" id="KW-1133">Transmembrane helix</keyword>
<organism evidence="8 9">
    <name type="scientific">Rhynchospora breviuscula</name>
    <dbReference type="NCBI Taxonomy" id="2022672"/>
    <lineage>
        <taxon>Eukaryota</taxon>
        <taxon>Viridiplantae</taxon>
        <taxon>Streptophyta</taxon>
        <taxon>Embryophyta</taxon>
        <taxon>Tracheophyta</taxon>
        <taxon>Spermatophyta</taxon>
        <taxon>Magnoliopsida</taxon>
        <taxon>Liliopsida</taxon>
        <taxon>Poales</taxon>
        <taxon>Cyperaceae</taxon>
        <taxon>Cyperoideae</taxon>
        <taxon>Rhynchosporeae</taxon>
        <taxon>Rhynchospora</taxon>
    </lineage>
</organism>
<dbReference type="Pfam" id="PF00854">
    <property type="entry name" value="PTR2"/>
    <property type="match status" value="1"/>
</dbReference>
<feature type="transmembrane region" description="Helical" evidence="7">
    <location>
        <begin position="241"/>
        <end position="261"/>
    </location>
</feature>
<feature type="transmembrane region" description="Helical" evidence="7">
    <location>
        <begin position="360"/>
        <end position="385"/>
    </location>
</feature>
<comment type="similarity">
    <text evidence="2">Belongs to the major facilitator superfamily. Proton-dependent oligopeptide transporter (POT/PTR) (TC 2.A.17) family.</text>
</comment>
<dbReference type="EMBL" id="JAMQYH010000005">
    <property type="protein sequence ID" value="KAJ1688555.1"/>
    <property type="molecule type" value="Genomic_DNA"/>
</dbReference>
<comment type="caution">
    <text evidence="8">The sequence shown here is derived from an EMBL/GenBank/DDBJ whole genome shotgun (WGS) entry which is preliminary data.</text>
</comment>
<feature type="transmembrane region" description="Helical" evidence="7">
    <location>
        <begin position="405"/>
        <end position="422"/>
    </location>
</feature>
<comment type="subcellular location">
    <subcellularLocation>
        <location evidence="1">Membrane</location>
        <topology evidence="1">Multi-pass membrane protein</topology>
    </subcellularLocation>
</comment>
<dbReference type="SUPFAM" id="SSF103473">
    <property type="entry name" value="MFS general substrate transporter"/>
    <property type="match status" value="1"/>
</dbReference>
<dbReference type="PANTHER" id="PTHR11654">
    <property type="entry name" value="OLIGOPEPTIDE TRANSPORTER-RELATED"/>
    <property type="match status" value="1"/>
</dbReference>
<evidence type="ECO:0000256" key="5">
    <source>
        <dbReference type="ARBA" id="ARBA00023136"/>
    </source>
</evidence>
<dbReference type="GO" id="GO:0016020">
    <property type="term" value="C:membrane"/>
    <property type="evidence" value="ECO:0007669"/>
    <property type="project" value="UniProtKB-SubCell"/>
</dbReference>
<dbReference type="OrthoDB" id="8904098at2759"/>
<dbReference type="AlphaFoldDB" id="A0A9Q0C778"/>
<evidence type="ECO:0000256" key="6">
    <source>
        <dbReference type="SAM" id="MobiDB-lite"/>
    </source>
</evidence>
<proteinExistence type="inferred from homology"/>
<evidence type="ECO:0000313" key="9">
    <source>
        <dbReference type="Proteomes" id="UP001151287"/>
    </source>
</evidence>
<dbReference type="InterPro" id="IPR036259">
    <property type="entry name" value="MFS_trans_sf"/>
</dbReference>
<gene>
    <name evidence="8" type="ORF">LUZ63_019945</name>
</gene>
<feature type="transmembrane region" description="Helical" evidence="7">
    <location>
        <begin position="483"/>
        <end position="503"/>
    </location>
</feature>
<feature type="compositionally biased region" description="Basic and acidic residues" evidence="6">
    <location>
        <begin position="21"/>
        <end position="35"/>
    </location>
</feature>
<feature type="transmembrane region" description="Helical" evidence="7">
    <location>
        <begin position="127"/>
        <end position="147"/>
    </location>
</feature>
<sequence>MGSEETRQQVLSPSTLKLKIKAGEGEEKQKQKQKENENWVYDSSVDYRGNIPRRCSTGAWKAARFIIAIEFSERLSYFGLATNLIIYLMRVLHQDLKTAARTANCWQGITTLMPLLGGFLADAYLGRFSTVLCSTLLYLASLVLLALSQLVPSLRPCDEVSCQQVRKVHEIIFFVGMYLVSISTGGHKPSLESFGADQFDEGEAEERKQKMSYFNWWSCALCAGVLLGVTTIVYIQDKVGWGVADIVLMCIMGFSLVIFLAGRRVYRYRDPEGSPLTPMLQVVVAAVAKRHLPNPSSASQLYELTASGSTTKRLLPRTNKLKFLDKAAIIEHKDDESAFTWQKVNPWRMATITQVEETKLILAMVPIWLACLPFGMCVAQVSTIFIKQASSMDCKLFRNFELPPASIFSLAAIGMIISVTLYEKVLVPFLRKATGSERGISILKRIGIGMVFATAAMAVAAAVERKRLNSLPSSLSICWLVPQFLIMGFGDGFALVGLQEYFYDQVPDSMRSLGIALYLSVLGAASFLSSLLITVVDHLIQQAGKAGWFGKDLNTSRMDLFYTLLAGVNALNLCWYVYLASRYSYKSVQARVGTAYSDDEDDVESRDP</sequence>